<sequence length="478" mass="50939">MPETRGTQRLPESPPLTTGDVAGRIDQLPVTPTQRRATIAVGLGLFFEFYEVFLTGVLTSVLVGEFGLTKAELPLVLASTFIGMFIGALVLGRLADRLGRRGAFLLNLAVYSVFSLLGAFSMNAAWLVVTRFLAGVGLGAELPLADTYLTDLLPARRRGKYIACAYTIGFIGVPVVGFVAHSLTATTWIGIEGWRWMFVIGGVGGFIVLLLQRGLPESPRWLESVGRTKEADRIVSRLEAEAGGAVEPPLPATETVTTEATPARAAAPRLTGVRALLVPPYNKRTAMMLVFHVFQTIGYYGFGTMVPLVLAAKGYPVSESLLFTGLTYLGYPIGSALSLPLVERFERKYLVVAAGLAMAVFGVAFGFSNTMVLILVFGFLYTAVSNVFSNAYHIYQAEIFPTHLRSTASSGTYALSRLVTAAMPFVLVPVLAGAGVSALFAIVCAAMVVVAVDVTALGPRTTGLRLEAVNSSESLVGH</sequence>
<keyword evidence="10" id="KW-1185">Reference proteome</keyword>
<evidence type="ECO:0000256" key="4">
    <source>
        <dbReference type="ARBA" id="ARBA00022989"/>
    </source>
</evidence>
<evidence type="ECO:0000313" key="10">
    <source>
        <dbReference type="Proteomes" id="UP001597114"/>
    </source>
</evidence>
<feature type="region of interest" description="Disordered" evidence="6">
    <location>
        <begin position="1"/>
        <end position="21"/>
    </location>
</feature>
<dbReference type="PROSITE" id="PS50850">
    <property type="entry name" value="MFS"/>
    <property type="match status" value="1"/>
</dbReference>
<evidence type="ECO:0000256" key="3">
    <source>
        <dbReference type="ARBA" id="ARBA00022692"/>
    </source>
</evidence>
<dbReference type="Proteomes" id="UP001597114">
    <property type="component" value="Unassembled WGS sequence"/>
</dbReference>
<keyword evidence="4 7" id="KW-1133">Transmembrane helix</keyword>
<name>A0ABW4EM33_9PSEU</name>
<keyword evidence="3 7" id="KW-0812">Transmembrane</keyword>
<feature type="transmembrane region" description="Helical" evidence="7">
    <location>
        <begin position="132"/>
        <end position="149"/>
    </location>
</feature>
<keyword evidence="2" id="KW-0813">Transport</keyword>
<dbReference type="Pfam" id="PF00083">
    <property type="entry name" value="Sugar_tr"/>
    <property type="match status" value="1"/>
</dbReference>
<feature type="transmembrane region" description="Helical" evidence="7">
    <location>
        <begin position="349"/>
        <end position="367"/>
    </location>
</feature>
<evidence type="ECO:0000256" key="7">
    <source>
        <dbReference type="SAM" id="Phobius"/>
    </source>
</evidence>
<feature type="transmembrane region" description="Helical" evidence="7">
    <location>
        <begin position="438"/>
        <end position="457"/>
    </location>
</feature>
<evidence type="ECO:0000256" key="2">
    <source>
        <dbReference type="ARBA" id="ARBA00022448"/>
    </source>
</evidence>
<dbReference type="PANTHER" id="PTHR23511:SF34">
    <property type="entry name" value="SYNAPTIC VESICLE GLYCOPROTEIN 2"/>
    <property type="match status" value="1"/>
</dbReference>
<feature type="transmembrane region" description="Helical" evidence="7">
    <location>
        <begin position="75"/>
        <end position="92"/>
    </location>
</feature>
<organism evidence="9 10">
    <name type="scientific">Pseudonocardia yunnanensis</name>
    <dbReference type="NCBI Taxonomy" id="58107"/>
    <lineage>
        <taxon>Bacteria</taxon>
        <taxon>Bacillati</taxon>
        <taxon>Actinomycetota</taxon>
        <taxon>Actinomycetes</taxon>
        <taxon>Pseudonocardiales</taxon>
        <taxon>Pseudonocardiaceae</taxon>
        <taxon>Pseudonocardia</taxon>
    </lineage>
</organism>
<keyword evidence="5 7" id="KW-0472">Membrane</keyword>
<proteinExistence type="predicted"/>
<evidence type="ECO:0000256" key="5">
    <source>
        <dbReference type="ARBA" id="ARBA00023136"/>
    </source>
</evidence>
<feature type="transmembrane region" description="Helical" evidence="7">
    <location>
        <begin position="289"/>
        <end position="310"/>
    </location>
</feature>
<evidence type="ECO:0000256" key="6">
    <source>
        <dbReference type="SAM" id="MobiDB-lite"/>
    </source>
</evidence>
<dbReference type="SUPFAM" id="SSF103473">
    <property type="entry name" value="MFS general substrate transporter"/>
    <property type="match status" value="1"/>
</dbReference>
<feature type="transmembrane region" description="Helical" evidence="7">
    <location>
        <begin position="322"/>
        <end position="342"/>
    </location>
</feature>
<dbReference type="InterPro" id="IPR036259">
    <property type="entry name" value="MFS_trans_sf"/>
</dbReference>
<feature type="transmembrane region" description="Helical" evidence="7">
    <location>
        <begin position="161"/>
        <end position="181"/>
    </location>
</feature>
<gene>
    <name evidence="9" type="ORF">ACFSJD_04205</name>
</gene>
<dbReference type="Gene3D" id="1.20.1250.20">
    <property type="entry name" value="MFS general substrate transporter like domains"/>
    <property type="match status" value="1"/>
</dbReference>
<reference evidence="10" key="1">
    <citation type="journal article" date="2019" name="Int. J. Syst. Evol. Microbiol.">
        <title>The Global Catalogue of Microorganisms (GCM) 10K type strain sequencing project: providing services to taxonomists for standard genome sequencing and annotation.</title>
        <authorList>
            <consortium name="The Broad Institute Genomics Platform"/>
            <consortium name="The Broad Institute Genome Sequencing Center for Infectious Disease"/>
            <person name="Wu L."/>
            <person name="Ma J."/>
        </authorList>
    </citation>
    <scope>NUCLEOTIDE SEQUENCE [LARGE SCALE GENOMIC DNA]</scope>
    <source>
        <strain evidence="10">CCM 7043</strain>
    </source>
</reference>
<dbReference type="CDD" id="cd17316">
    <property type="entry name" value="MFS_SV2_like"/>
    <property type="match status" value="1"/>
</dbReference>
<evidence type="ECO:0000256" key="1">
    <source>
        <dbReference type="ARBA" id="ARBA00004651"/>
    </source>
</evidence>
<feature type="transmembrane region" description="Helical" evidence="7">
    <location>
        <begin position="39"/>
        <end position="63"/>
    </location>
</feature>
<protein>
    <submittedName>
        <fullName evidence="9">MFS transporter</fullName>
    </submittedName>
</protein>
<dbReference type="InterPro" id="IPR020846">
    <property type="entry name" value="MFS_dom"/>
</dbReference>
<feature type="transmembrane region" description="Helical" evidence="7">
    <location>
        <begin position="193"/>
        <end position="211"/>
    </location>
</feature>
<accession>A0ABW4EM33</accession>
<evidence type="ECO:0000313" key="9">
    <source>
        <dbReference type="EMBL" id="MFD1516676.1"/>
    </source>
</evidence>
<feature type="transmembrane region" description="Helical" evidence="7">
    <location>
        <begin position="104"/>
        <end position="126"/>
    </location>
</feature>
<dbReference type="EMBL" id="JBHUCO010000005">
    <property type="protein sequence ID" value="MFD1516676.1"/>
    <property type="molecule type" value="Genomic_DNA"/>
</dbReference>
<dbReference type="PANTHER" id="PTHR23511">
    <property type="entry name" value="SYNAPTIC VESICLE GLYCOPROTEIN 2"/>
    <property type="match status" value="1"/>
</dbReference>
<comment type="subcellular location">
    <subcellularLocation>
        <location evidence="1">Cell membrane</location>
        <topology evidence="1">Multi-pass membrane protein</topology>
    </subcellularLocation>
</comment>
<evidence type="ECO:0000259" key="8">
    <source>
        <dbReference type="PROSITE" id="PS50850"/>
    </source>
</evidence>
<feature type="domain" description="Major facilitator superfamily (MFS) profile" evidence="8">
    <location>
        <begin position="37"/>
        <end position="462"/>
    </location>
</feature>
<dbReference type="RefSeq" id="WP_344725561.1">
    <property type="nucleotide sequence ID" value="NZ_BAAAUS010000034.1"/>
</dbReference>
<dbReference type="InterPro" id="IPR005828">
    <property type="entry name" value="MFS_sugar_transport-like"/>
</dbReference>
<comment type="caution">
    <text evidence="9">The sequence shown here is derived from an EMBL/GenBank/DDBJ whole genome shotgun (WGS) entry which is preliminary data.</text>
</comment>